<accession>A0ABV9HVS5</accession>
<feature type="signal peptide" evidence="2">
    <location>
        <begin position="1"/>
        <end position="17"/>
    </location>
</feature>
<dbReference type="PROSITE" id="PS50853">
    <property type="entry name" value="FN3"/>
    <property type="match status" value="1"/>
</dbReference>
<dbReference type="Gene3D" id="2.60.40.10">
    <property type="entry name" value="Immunoglobulins"/>
    <property type="match status" value="1"/>
</dbReference>
<dbReference type="NCBIfam" id="TIGR04183">
    <property type="entry name" value="Por_Secre_tail"/>
    <property type="match status" value="1"/>
</dbReference>
<comment type="caution">
    <text evidence="4">The sequence shown here is derived from an EMBL/GenBank/DDBJ whole genome shotgun (WGS) entry which is preliminary data.</text>
</comment>
<feature type="domain" description="Fibronectin type-III" evidence="3">
    <location>
        <begin position="730"/>
        <end position="822"/>
    </location>
</feature>
<keyword evidence="1 2" id="KW-0732">Signal</keyword>
<dbReference type="Pfam" id="PF23759">
    <property type="entry name" value="GBD_T9SS_assoc"/>
    <property type="match status" value="1"/>
</dbReference>
<dbReference type="Proteomes" id="UP001596043">
    <property type="component" value="Unassembled WGS sequence"/>
</dbReference>
<dbReference type="Pfam" id="PF18962">
    <property type="entry name" value="Por_Secre_tail"/>
    <property type="match status" value="1"/>
</dbReference>
<protein>
    <submittedName>
        <fullName evidence="4">T9SS type A sorting domain-containing protein</fullName>
    </submittedName>
</protein>
<evidence type="ECO:0000313" key="5">
    <source>
        <dbReference type="Proteomes" id="UP001596043"/>
    </source>
</evidence>
<dbReference type="InterPro" id="IPR036116">
    <property type="entry name" value="FN3_sf"/>
</dbReference>
<dbReference type="EMBL" id="JBHSFV010000003">
    <property type="protein sequence ID" value="MFC4633840.1"/>
    <property type="molecule type" value="Genomic_DNA"/>
</dbReference>
<dbReference type="SMART" id="SM00060">
    <property type="entry name" value="FN3"/>
    <property type="match status" value="1"/>
</dbReference>
<dbReference type="RefSeq" id="WP_379978065.1">
    <property type="nucleotide sequence ID" value="NZ_JBHSFV010000003.1"/>
</dbReference>
<dbReference type="SUPFAM" id="SSF49265">
    <property type="entry name" value="Fibronectin type III"/>
    <property type="match status" value="1"/>
</dbReference>
<proteinExistence type="predicted"/>
<organism evidence="4 5">
    <name type="scientific">Dokdonia ponticola</name>
    <dbReference type="NCBI Taxonomy" id="2041041"/>
    <lineage>
        <taxon>Bacteria</taxon>
        <taxon>Pseudomonadati</taxon>
        <taxon>Bacteroidota</taxon>
        <taxon>Flavobacteriia</taxon>
        <taxon>Flavobacteriales</taxon>
        <taxon>Flavobacteriaceae</taxon>
        <taxon>Dokdonia</taxon>
    </lineage>
</organism>
<evidence type="ECO:0000256" key="1">
    <source>
        <dbReference type="ARBA" id="ARBA00022729"/>
    </source>
</evidence>
<keyword evidence="5" id="KW-1185">Reference proteome</keyword>
<sequence>MKKITLLLCLFAVAAFGQNPLTLQEYVDAGLHNGVRTVEKPEGHVASIQARGANVTVFDDRVDYLANCSDGALLTLEDFAGGPGALIGCGEILSSAGDTCYPAGELQEGFEITASTPGNITVYLDPNDGFGTVDPAVGSNTFADFTIVTFTGVDPVTSTGFDLYSLVGGSSVDIRVIGEGGLIDTVTVDVSTTGPVFVGILAAETIVSLEIEDLTQANVELIAQFLYGSCAPPPLNDDPETAANLTVGVVFEDNPVIADNTEATATMIDDPSCGNFTEADLWYTFTVPDSGSVSVESQEDDGSITDTAISIYEGTPGALVEVVCNDDGGIGLFSLAEVEGRTPGEVLYARVWEWNGGSLGTFQMSAYDTPPPVNDDPEGAIALTVGSVFTDFPVTASNVSATDTAIDDPSCGNYGGADVWFTVAVPSTGQVSIEVDTAGGITDTGMSIYSGEIGALVEIECDDDDGNGLFSLVDLIDQEGGATLYIRVWEWGGGGFGPFQIAAYSDCAVDGGEIALPNGATEAAFCIDGGADAVDATLSGMVTGMNSQWVITDTAGIILDLPAPPPFDLTGLGVGNFLLWHLSFDDGLTGATVGESAGDLMGCFDLSNPIAVELVDEGGPCEVCDYTLEMNDSFGDGWNGAIMDVLVDGTVVLDDVSLDDDPNNNGVQGFLSFPVNSTADVTTVFVDGGGFPGEVSYRILDAEGNEVGAGNVDMNIETNTLIADCPSCFAPSDLMVDNVTDVSADLSWTDNNDPTAPDFTVEWGPIGFDLGTGTMETGIATTSFTLTGLDPGTEYEYYVTANCAVDDVSNVAGPEPFTTMAPPGDCSYTLEMNDSFGDGWNGALIDVLRNGVLALNDVSLDDDPNNDGSQGSLQFEILPGDDITTVLVDGGGFPGEISYRILDANFVEVATGDATTNVETGTVTGDCPTCFAPFNLAAGNFAPGSADISWAMSMNALGYNWEIQDVGVPQGDAGAIAAGNTLIDTFDTATGPFVDGNFYTLYVQAGCTVDDFSIYNSVDFLYFLPPANDDCENAIEVFCGDTVTGATTNANDSGSNAAPDVFYTYTTPDTAQNVTLSFCDGATDYDSFVRVFDDGCGLISEIAFNDDTCGLQSEVTFTATVGNTYTIMVEGFGSGSGNYSMAVTCEEALSTDDNTLEGFSFYPNPAQDVITLDARTAIEDVTIFNLLGQKVLQQKVDGVSNYQLNVSSMAKGAYLMQVTTNGKVGVYRVLKM</sequence>
<dbReference type="InterPro" id="IPR013783">
    <property type="entry name" value="Ig-like_fold"/>
</dbReference>
<feature type="chain" id="PRO_5047421277" evidence="2">
    <location>
        <begin position="18"/>
        <end position="1232"/>
    </location>
</feature>
<name>A0ABV9HVS5_9FLAO</name>
<dbReference type="Gene3D" id="2.60.120.380">
    <property type="match status" value="1"/>
</dbReference>
<dbReference type="InterPro" id="IPR026444">
    <property type="entry name" value="Secre_tail"/>
</dbReference>
<evidence type="ECO:0000259" key="3">
    <source>
        <dbReference type="PROSITE" id="PS50853"/>
    </source>
</evidence>
<evidence type="ECO:0000313" key="4">
    <source>
        <dbReference type="EMBL" id="MFC4633840.1"/>
    </source>
</evidence>
<evidence type="ECO:0000256" key="2">
    <source>
        <dbReference type="SAM" id="SignalP"/>
    </source>
</evidence>
<gene>
    <name evidence="4" type="ORF">ACFO3O_07970</name>
</gene>
<dbReference type="Pfam" id="PF00041">
    <property type="entry name" value="fn3"/>
    <property type="match status" value="1"/>
</dbReference>
<reference evidence="5" key="1">
    <citation type="journal article" date="2019" name="Int. J. Syst. Evol. Microbiol.">
        <title>The Global Catalogue of Microorganisms (GCM) 10K type strain sequencing project: providing services to taxonomists for standard genome sequencing and annotation.</title>
        <authorList>
            <consortium name="The Broad Institute Genomics Platform"/>
            <consortium name="The Broad Institute Genome Sequencing Center for Infectious Disease"/>
            <person name="Wu L."/>
            <person name="Ma J."/>
        </authorList>
    </citation>
    <scope>NUCLEOTIDE SEQUENCE [LARGE SCALE GENOMIC DNA]</scope>
    <source>
        <strain evidence="5">YJ-61-S</strain>
    </source>
</reference>
<dbReference type="CDD" id="cd00063">
    <property type="entry name" value="FN3"/>
    <property type="match status" value="1"/>
</dbReference>
<dbReference type="InterPro" id="IPR003961">
    <property type="entry name" value="FN3_dom"/>
</dbReference>
<dbReference type="InterPro" id="IPR056600">
    <property type="entry name" value="GBD_T9SS_assoc"/>
</dbReference>